<dbReference type="EMBL" id="JADOET010000005">
    <property type="protein sequence ID" value="MBF8149881.1"/>
    <property type="molecule type" value="Genomic_DNA"/>
</dbReference>
<gene>
    <name evidence="2" type="ORF">ITJ86_08215</name>
</gene>
<comment type="caution">
    <text evidence="2">The sequence shown here is derived from an EMBL/GenBank/DDBJ whole genome shotgun (WGS) entry which is preliminary data.</text>
</comment>
<dbReference type="Proteomes" id="UP000611215">
    <property type="component" value="Unassembled WGS sequence"/>
</dbReference>
<evidence type="ECO:0000256" key="1">
    <source>
        <dbReference type="SAM" id="Phobius"/>
    </source>
</evidence>
<proteinExistence type="predicted"/>
<keyword evidence="1" id="KW-0472">Membrane</keyword>
<dbReference type="RefSeq" id="WP_195871153.1">
    <property type="nucleotide sequence ID" value="NZ_JADOET010000005.1"/>
</dbReference>
<dbReference type="SUPFAM" id="SSF48452">
    <property type="entry name" value="TPR-like"/>
    <property type="match status" value="1"/>
</dbReference>
<evidence type="ECO:0008006" key="4">
    <source>
        <dbReference type="Google" id="ProtNLM"/>
    </source>
</evidence>
<feature type="transmembrane region" description="Helical" evidence="1">
    <location>
        <begin position="92"/>
        <end position="110"/>
    </location>
</feature>
<dbReference type="Gene3D" id="1.25.40.10">
    <property type="entry name" value="Tetratricopeptide repeat domain"/>
    <property type="match status" value="1"/>
</dbReference>
<organism evidence="2 3">
    <name type="scientific">Winogradskyella marina</name>
    <dbReference type="NCBI Taxonomy" id="2785530"/>
    <lineage>
        <taxon>Bacteria</taxon>
        <taxon>Pseudomonadati</taxon>
        <taxon>Bacteroidota</taxon>
        <taxon>Flavobacteriia</taxon>
        <taxon>Flavobacteriales</taxon>
        <taxon>Flavobacteriaceae</taxon>
        <taxon>Winogradskyella</taxon>
    </lineage>
</organism>
<evidence type="ECO:0000313" key="2">
    <source>
        <dbReference type="EMBL" id="MBF8149881.1"/>
    </source>
</evidence>
<keyword evidence="1" id="KW-0812">Transmembrane</keyword>
<keyword evidence="3" id="KW-1185">Reference proteome</keyword>
<accession>A0ABS0EI94</accession>
<dbReference type="InterPro" id="IPR011990">
    <property type="entry name" value="TPR-like_helical_dom_sf"/>
</dbReference>
<sequence>MEEQDYLQFEAYLTGDLSQDDLLVFNERLQSDAQFKKAFEVYKDMSAHLEHEIMNEQEISDFKANLDVISNKHFNTTENSDNTIETSQKSSFYKYAMAASVVILLGFFIFNQFGKPKYEDYNTFDPISLTVRSSEDANFSTAEQSFNAQNYEDAIKAFNTILENDFSNLEIQLYKSMALVETDQFQEADMLLNKLTNGNTAYRNKAKWILALSYLKQDKTAASIKVLQTIPEDAEDYTSAQDLLDKLD</sequence>
<protein>
    <recommendedName>
        <fullName evidence="4">Tetratricopeptide repeat protein</fullName>
    </recommendedName>
</protein>
<evidence type="ECO:0000313" key="3">
    <source>
        <dbReference type="Proteomes" id="UP000611215"/>
    </source>
</evidence>
<name>A0ABS0EI94_9FLAO</name>
<reference evidence="2 3" key="1">
    <citation type="submission" date="2020-11" db="EMBL/GenBank/DDBJ databases">
        <title>Winogradskyella marina sp. nov., isolated from marine sediment.</title>
        <authorList>
            <person name="Bo J."/>
            <person name="Wang S."/>
            <person name="Song X."/>
            <person name="Du Z."/>
        </authorList>
    </citation>
    <scope>NUCLEOTIDE SEQUENCE [LARGE SCALE GENOMIC DNA]</scope>
    <source>
        <strain evidence="2 3">F6397</strain>
    </source>
</reference>
<keyword evidence="1" id="KW-1133">Transmembrane helix</keyword>